<evidence type="ECO:0000313" key="2">
    <source>
        <dbReference type="Proteomes" id="UP000004664"/>
    </source>
</evidence>
<gene>
    <name evidence="1" type="ORF">Mettu_4400</name>
</gene>
<accession>G3IYT4</accession>
<reference evidence="1 2" key="1">
    <citation type="submission" date="2011-06" db="EMBL/GenBank/DDBJ databases">
        <title>Genomic sequence of Methylobacter tundripaludum SV96.</title>
        <authorList>
            <consortium name="US DOE Joint Genome Institute"/>
            <person name="Lucas S."/>
            <person name="Han J."/>
            <person name="Lapidus A."/>
            <person name="Cheng J.-F."/>
            <person name="Goodwin L."/>
            <person name="Pitluck S."/>
            <person name="Held B."/>
            <person name="Detter J.C."/>
            <person name="Han C."/>
            <person name="Tapia R."/>
            <person name="Land M."/>
            <person name="Hauser L."/>
            <person name="Kyrpides N."/>
            <person name="Ivanova N."/>
            <person name="Ovchinnikova G."/>
            <person name="Pagani I."/>
            <person name="Klotz M.G."/>
            <person name="Dispirito A.A."/>
            <person name="Murrell J.C."/>
            <person name="Dunfield P."/>
            <person name="Kalyuzhnaya M.G."/>
            <person name="Svenning M."/>
            <person name="Trotsenko Y.A."/>
            <person name="Stein L.Y."/>
            <person name="Woyke T."/>
        </authorList>
    </citation>
    <scope>NUCLEOTIDE SEQUENCE [LARGE SCALE GENOMIC DNA]</scope>
    <source>
        <strain evidence="2">ATCC BAA-1195 / DSM 17260 / SV96</strain>
    </source>
</reference>
<keyword evidence="2" id="KW-1185">Reference proteome</keyword>
<organism evidence="1 2">
    <name type="scientific">Methylobacter tundripaludum (strain ATCC BAA-1195 / DSM 17260 / SV96)</name>
    <dbReference type="NCBI Taxonomy" id="697282"/>
    <lineage>
        <taxon>Bacteria</taxon>
        <taxon>Pseudomonadati</taxon>
        <taxon>Pseudomonadota</taxon>
        <taxon>Gammaproteobacteria</taxon>
        <taxon>Methylococcales</taxon>
        <taxon>Methylococcaceae</taxon>
        <taxon>Methylobacter</taxon>
    </lineage>
</organism>
<dbReference type="AlphaFoldDB" id="G3IYT4"/>
<dbReference type="RefSeq" id="WP_006893743.1">
    <property type="nucleotide sequence ID" value="NZ_JH109153.1"/>
</dbReference>
<dbReference type="Proteomes" id="UP000004664">
    <property type="component" value="Unassembled WGS sequence"/>
</dbReference>
<sequence>MTANELKKLIEFDGIELITFLAGFKAVEDEKPVWEVFAYGAGVNDVLKNSSREGANKVYTSLDRAYTAMKKLGYKGKFEIDA</sequence>
<name>G3IYT4_METTV</name>
<proteinExistence type="predicted"/>
<dbReference type="HOGENOM" id="CLU_2554429_0_0_6"/>
<dbReference type="EMBL" id="JH109153">
    <property type="protein sequence ID" value="EGW21235.1"/>
    <property type="molecule type" value="Genomic_DNA"/>
</dbReference>
<protein>
    <submittedName>
        <fullName evidence="1">Uncharacterized protein</fullName>
    </submittedName>
</protein>
<dbReference type="OrthoDB" id="9973646at2"/>
<evidence type="ECO:0000313" key="1">
    <source>
        <dbReference type="EMBL" id="EGW21235.1"/>
    </source>
</evidence>
<dbReference type="STRING" id="697282.Mettu_4400"/>